<dbReference type="InterPro" id="IPR000415">
    <property type="entry name" value="Nitroreductase-like"/>
</dbReference>
<evidence type="ECO:0000259" key="3">
    <source>
        <dbReference type="Pfam" id="PF00881"/>
    </source>
</evidence>
<reference evidence="5" key="6">
    <citation type="journal article" date="2021" name="Microbiol. Resour. Announc.">
        <title>Complete Genome Sequence of Sphingobium barthaii KK22, a High-Molecular-Weight Polycyclic Aromatic Hydrocarbon-Degrading Soil Bacterium.</title>
        <authorList>
            <person name="Mori J.F."/>
            <person name="Kanaly R.A."/>
        </authorList>
    </citation>
    <scope>NUCLEOTIDE SEQUENCE</scope>
    <source>
        <strain evidence="5">KK22</strain>
    </source>
</reference>
<reference evidence="4 6" key="2">
    <citation type="journal article" date="2013" name="Environ. Sci. Technol.">
        <title>The 4-tert-butylphenol-utilizing bacterium Sphingobium fuliginis OMI can degrade bisphenols via phenolic ring hydroxylation and meta-cleavage pathway.</title>
        <authorList>
            <person name="Ogata Y."/>
            <person name="Goda S."/>
            <person name="Toyama T."/>
            <person name="Sei K."/>
            <person name="Ike M."/>
        </authorList>
    </citation>
    <scope>NUCLEOTIDE SEQUENCE [LARGE SCALE GENOMIC DNA]</scope>
    <source>
        <strain evidence="4 6">OMI</strain>
    </source>
</reference>
<dbReference type="Proteomes" id="UP000221538">
    <property type="component" value="Unassembled WGS sequence"/>
</dbReference>
<keyword evidence="2" id="KW-0560">Oxidoreductase</keyword>
<dbReference type="CDD" id="cd02138">
    <property type="entry name" value="TdsD-like"/>
    <property type="match status" value="1"/>
</dbReference>
<sequence>MSRAADHPIDPLFTDRWSPRSFTGEAVPDAVLRSAFEAARWAPSAMNAQPWRFLVARPGDQWWEAYLAFLMPRNRLWAAKASALVLILSARELERRGEWVANGSHSFDAGAAWANFAHQALLLGWHTHGIGGFDREAARQGLNIPQDFAIEAVIALGRKGDLAGLDAEFHGAEAPNGRRPLDETVFAGTLEQPAFVKERDVA</sequence>
<proteinExistence type="inferred from homology"/>
<reference evidence="4" key="3">
    <citation type="submission" date="2017-10" db="EMBL/GenBank/DDBJ databases">
        <title>Bioaugmenting a lab-scale membrane bioreactor with Sphingobium fuliginis OMI to degrade 4-tert-butylphenol.</title>
        <authorList>
            <person name="Takada K."/>
            <person name="Shiba T."/>
            <person name="Soda S."/>
            <person name="Inoue D."/>
            <person name="Miyake M."/>
            <person name="Eguchi M."/>
            <person name="Ike M."/>
        </authorList>
    </citation>
    <scope>NUCLEOTIDE SEQUENCE</scope>
    <source>
        <strain evidence="4">OMI</strain>
    </source>
</reference>
<evidence type="ECO:0000256" key="2">
    <source>
        <dbReference type="ARBA" id="ARBA00023002"/>
    </source>
</evidence>
<dbReference type="InterPro" id="IPR029479">
    <property type="entry name" value="Nitroreductase"/>
</dbReference>
<name>A0A292ZG21_SPHSA</name>
<reference evidence="7" key="5">
    <citation type="submission" date="2020-08" db="EMBL/GenBank/DDBJ databases">
        <title>Complete genome sequence of Sphingobium barthaii strain KK22, a high-molecular-weight polycyclic aromatic hydrocarbon-degrading soil bacterium.</title>
        <authorList>
            <person name="Mori J.F."/>
            <person name="Kanaly R.A."/>
        </authorList>
    </citation>
    <scope>NUCLEOTIDE SEQUENCE [LARGE SCALE GENOMIC DNA]</scope>
    <source>
        <strain evidence="7">KK22</strain>
    </source>
</reference>
<evidence type="ECO:0000313" key="5">
    <source>
        <dbReference type="EMBL" id="QOT72187.1"/>
    </source>
</evidence>
<evidence type="ECO:0000256" key="1">
    <source>
        <dbReference type="ARBA" id="ARBA00007118"/>
    </source>
</evidence>
<feature type="domain" description="Nitroreductase" evidence="3">
    <location>
        <begin position="15"/>
        <end position="61"/>
    </location>
</feature>
<comment type="similarity">
    <text evidence="1">Belongs to the nitroreductase family.</text>
</comment>
<dbReference type="AlphaFoldDB" id="A0A292ZG21"/>
<evidence type="ECO:0000313" key="7">
    <source>
        <dbReference type="Proteomes" id="UP000593663"/>
    </source>
</evidence>
<dbReference type="GO" id="GO:0016491">
    <property type="term" value="F:oxidoreductase activity"/>
    <property type="evidence" value="ECO:0007669"/>
    <property type="project" value="UniProtKB-KW"/>
</dbReference>
<gene>
    <name evidence="5" type="ORF">H5V43_03185</name>
    <name evidence="4" type="ORF">SFOMI_2338</name>
</gene>
<organism evidence="4 6">
    <name type="scientific">Sphingobium fuliginis (strain ATCC 27551)</name>
    <dbReference type="NCBI Taxonomy" id="336203"/>
    <lineage>
        <taxon>Bacteria</taxon>
        <taxon>Pseudomonadati</taxon>
        <taxon>Pseudomonadota</taxon>
        <taxon>Alphaproteobacteria</taxon>
        <taxon>Sphingomonadales</taxon>
        <taxon>Sphingomonadaceae</taxon>
        <taxon>Sphingobium</taxon>
    </lineage>
</organism>
<dbReference type="SUPFAM" id="SSF55469">
    <property type="entry name" value="FMN-dependent nitroreductase-like"/>
    <property type="match status" value="1"/>
</dbReference>
<dbReference type="EMBL" id="CP060035">
    <property type="protein sequence ID" value="QOT72187.1"/>
    <property type="molecule type" value="Genomic_DNA"/>
</dbReference>
<dbReference type="Pfam" id="PF00881">
    <property type="entry name" value="Nitroreductase"/>
    <property type="match status" value="1"/>
</dbReference>
<dbReference type="EMBL" id="BEWI01000031">
    <property type="protein sequence ID" value="GAY21785.1"/>
    <property type="molecule type" value="Genomic_DNA"/>
</dbReference>
<protein>
    <submittedName>
        <fullName evidence="4">Nitroreductase family protein</fullName>
    </submittedName>
</protein>
<reference evidence="4" key="4">
    <citation type="submission" date="2017-10" db="EMBL/GenBank/DDBJ databases">
        <authorList>
            <person name="Banno H."/>
            <person name="Chua N.-H."/>
        </authorList>
    </citation>
    <scope>NUCLEOTIDE SEQUENCE</scope>
    <source>
        <strain evidence="4">OMI</strain>
    </source>
</reference>
<dbReference type="Gene3D" id="3.40.109.10">
    <property type="entry name" value="NADH Oxidase"/>
    <property type="match status" value="1"/>
</dbReference>
<evidence type="ECO:0000313" key="4">
    <source>
        <dbReference type="EMBL" id="GAY21785.1"/>
    </source>
</evidence>
<dbReference type="KEGG" id="sbar:H5V43_03185"/>
<evidence type="ECO:0000313" key="6">
    <source>
        <dbReference type="Proteomes" id="UP000221538"/>
    </source>
</evidence>
<dbReference type="RefSeq" id="WP_099185868.1">
    <property type="nucleotide sequence ID" value="NZ_BEWI01000031.1"/>
</dbReference>
<dbReference type="PANTHER" id="PTHR43673">
    <property type="entry name" value="NAD(P)H NITROREDUCTASE YDGI-RELATED"/>
    <property type="match status" value="1"/>
</dbReference>
<reference evidence="4 6" key="1">
    <citation type="journal article" date="2013" name="Biodegradation">
        <title>Occurrence of 4-tert-butylphenol (4-t-BP) biodegradation in an aquatic sample caused by the presence of Spirodela polyrrhiza and isolation of a 4-t-BP-utilizing bacterium.</title>
        <authorList>
            <person name="Ogata Y."/>
            <person name="Toyama T."/>
            <person name="Yu N."/>
            <person name="Wang X."/>
            <person name="Sei K."/>
            <person name="Ike M."/>
        </authorList>
    </citation>
    <scope>NUCLEOTIDE SEQUENCE [LARGE SCALE GENOMIC DNA]</scope>
    <source>
        <strain evidence="4 6">OMI</strain>
    </source>
</reference>
<dbReference type="Proteomes" id="UP000593663">
    <property type="component" value="Chromosome 1"/>
</dbReference>
<dbReference type="PANTHER" id="PTHR43673:SF10">
    <property type="entry name" value="NADH DEHYDROGENASE_NAD(P)H NITROREDUCTASE XCC3605-RELATED"/>
    <property type="match status" value="1"/>
</dbReference>
<accession>A0A292ZG21</accession>